<evidence type="ECO:0000313" key="1">
    <source>
        <dbReference type="EMBL" id="KAJ1207143.1"/>
    </source>
</evidence>
<reference evidence="1" key="1">
    <citation type="journal article" date="2022" name="bioRxiv">
        <title>Sequencing and chromosome-scale assembly of the giantPleurodeles waltlgenome.</title>
        <authorList>
            <person name="Brown T."/>
            <person name="Elewa A."/>
            <person name="Iarovenko S."/>
            <person name="Subramanian E."/>
            <person name="Araus A.J."/>
            <person name="Petzold A."/>
            <person name="Susuki M."/>
            <person name="Suzuki K.-i.T."/>
            <person name="Hayashi T."/>
            <person name="Toyoda A."/>
            <person name="Oliveira C."/>
            <person name="Osipova E."/>
            <person name="Leigh N.D."/>
            <person name="Simon A."/>
            <person name="Yun M.H."/>
        </authorList>
    </citation>
    <scope>NUCLEOTIDE SEQUENCE</scope>
    <source>
        <strain evidence="1">20211129_DDA</strain>
        <tissue evidence="1">Liver</tissue>
    </source>
</reference>
<accession>A0AAV7W3J8</accession>
<gene>
    <name evidence="1" type="ORF">NDU88_002535</name>
</gene>
<dbReference type="EMBL" id="JANPWB010000002">
    <property type="protein sequence ID" value="KAJ1207143.1"/>
    <property type="molecule type" value="Genomic_DNA"/>
</dbReference>
<dbReference type="AlphaFoldDB" id="A0AAV7W3J8"/>
<sequence>MLAPMDILTSAPDTHSLLLQKRASLQRIASKIDDLKGLLNKLEAYLRKQETHTTDAEQCLSSLEMNQATLTASCQKLRTG</sequence>
<dbReference type="Proteomes" id="UP001066276">
    <property type="component" value="Chromosome 1_2"/>
</dbReference>
<evidence type="ECO:0000313" key="2">
    <source>
        <dbReference type="Proteomes" id="UP001066276"/>
    </source>
</evidence>
<organism evidence="1 2">
    <name type="scientific">Pleurodeles waltl</name>
    <name type="common">Iberian ribbed newt</name>
    <dbReference type="NCBI Taxonomy" id="8319"/>
    <lineage>
        <taxon>Eukaryota</taxon>
        <taxon>Metazoa</taxon>
        <taxon>Chordata</taxon>
        <taxon>Craniata</taxon>
        <taxon>Vertebrata</taxon>
        <taxon>Euteleostomi</taxon>
        <taxon>Amphibia</taxon>
        <taxon>Batrachia</taxon>
        <taxon>Caudata</taxon>
        <taxon>Salamandroidea</taxon>
        <taxon>Salamandridae</taxon>
        <taxon>Pleurodelinae</taxon>
        <taxon>Pleurodeles</taxon>
    </lineage>
</organism>
<keyword evidence="2" id="KW-1185">Reference proteome</keyword>
<protein>
    <submittedName>
        <fullName evidence="1">Uncharacterized protein</fullName>
    </submittedName>
</protein>
<proteinExistence type="predicted"/>
<name>A0AAV7W3J8_PLEWA</name>
<comment type="caution">
    <text evidence="1">The sequence shown here is derived from an EMBL/GenBank/DDBJ whole genome shotgun (WGS) entry which is preliminary data.</text>
</comment>